<dbReference type="SMART" id="SM00861">
    <property type="entry name" value="Transket_pyr"/>
    <property type="match status" value="1"/>
</dbReference>
<comment type="subunit">
    <text evidence="6">Homodimer. Part of the 2-oxoglutarate dehydrogenase (OGDH) complex composed of E1 (2-oxoglutarate dehydrogenase), E2 (dihydrolipoamide succinyltransferase) and E3 (dihydrolipoamide dehydrogenase); the complex contains multiple copies of the three enzymatic components (E1, E2 and E3).</text>
</comment>
<evidence type="ECO:0000259" key="7">
    <source>
        <dbReference type="SMART" id="SM00861"/>
    </source>
</evidence>
<dbReference type="Pfam" id="PF00676">
    <property type="entry name" value="E1_dh"/>
    <property type="match status" value="1"/>
</dbReference>
<dbReference type="NCBIfam" id="NF006914">
    <property type="entry name" value="PRK09404.1"/>
    <property type="match status" value="1"/>
</dbReference>
<gene>
    <name evidence="6" type="primary">odhA</name>
    <name evidence="8" type="ORF">D1B33_08525</name>
</gene>
<dbReference type="GO" id="GO:0006096">
    <property type="term" value="P:glycolytic process"/>
    <property type="evidence" value="ECO:0007669"/>
    <property type="project" value="UniProtKB-UniRule"/>
</dbReference>
<evidence type="ECO:0000256" key="5">
    <source>
        <dbReference type="ARBA" id="ARBA00051911"/>
    </source>
</evidence>
<dbReference type="InterPro" id="IPR042179">
    <property type="entry name" value="KGD_C_sf"/>
</dbReference>
<dbReference type="OrthoDB" id="9759785at2"/>
<dbReference type="SUPFAM" id="SSF52518">
    <property type="entry name" value="Thiamin diphosphate-binding fold (THDP-binding)"/>
    <property type="match status" value="2"/>
</dbReference>
<dbReference type="Gene3D" id="1.10.287.1150">
    <property type="entry name" value="TPP helical domain"/>
    <property type="match status" value="1"/>
</dbReference>
<evidence type="ECO:0000313" key="9">
    <source>
        <dbReference type="Proteomes" id="UP000265692"/>
    </source>
</evidence>
<dbReference type="GO" id="GO:0045252">
    <property type="term" value="C:oxoglutarate dehydrogenase complex"/>
    <property type="evidence" value="ECO:0007669"/>
    <property type="project" value="TreeGrafter"/>
</dbReference>
<comment type="similarity">
    <text evidence="6">Belongs to the alpha-ketoglutarate dehydrogenase family.</text>
</comment>
<dbReference type="InterPro" id="IPR029061">
    <property type="entry name" value="THDP-binding"/>
</dbReference>
<dbReference type="RefSeq" id="WP_118875951.1">
    <property type="nucleotide sequence ID" value="NZ_QWEI01000003.1"/>
</dbReference>
<comment type="catalytic activity">
    <reaction evidence="5 6">
        <text>N(6)-[(R)-lipoyl]-L-lysyl-[protein] + 2-oxoglutarate + H(+) = N(6)-[(R)-S(8)-succinyldihydrolipoyl]-L-lysyl-[protein] + CO2</text>
        <dbReference type="Rhea" id="RHEA:12188"/>
        <dbReference type="Rhea" id="RHEA-COMP:10474"/>
        <dbReference type="Rhea" id="RHEA-COMP:20092"/>
        <dbReference type="ChEBI" id="CHEBI:15378"/>
        <dbReference type="ChEBI" id="CHEBI:16526"/>
        <dbReference type="ChEBI" id="CHEBI:16810"/>
        <dbReference type="ChEBI" id="CHEBI:83099"/>
        <dbReference type="ChEBI" id="CHEBI:83120"/>
        <dbReference type="EC" id="1.2.4.2"/>
    </reaction>
</comment>
<evidence type="ECO:0000313" key="8">
    <source>
        <dbReference type="EMBL" id="RHW37565.1"/>
    </source>
</evidence>
<dbReference type="PANTHER" id="PTHR23152">
    <property type="entry name" value="2-OXOGLUTARATE DEHYDROGENASE"/>
    <property type="match status" value="1"/>
</dbReference>
<protein>
    <recommendedName>
        <fullName evidence="6">2-oxoglutarate dehydrogenase E1 component</fullName>
        <ecNumber evidence="6">1.2.4.2</ecNumber>
    </recommendedName>
    <alternativeName>
        <fullName evidence="6">Alpha-ketoglutarate dehydrogenase</fullName>
    </alternativeName>
</protein>
<dbReference type="GO" id="GO:0005829">
    <property type="term" value="C:cytosol"/>
    <property type="evidence" value="ECO:0007669"/>
    <property type="project" value="TreeGrafter"/>
</dbReference>
<reference evidence="8 9" key="1">
    <citation type="submission" date="2018-08" db="EMBL/GenBank/DDBJ databases">
        <title>Lysinibacillus sp. YLB-03 draft genome sequence.</title>
        <authorList>
            <person name="Yu L."/>
        </authorList>
    </citation>
    <scope>NUCLEOTIDE SEQUENCE [LARGE SCALE GENOMIC DNA]</scope>
    <source>
        <strain evidence="8 9">YLB-03</strain>
    </source>
</reference>
<evidence type="ECO:0000256" key="3">
    <source>
        <dbReference type="ARBA" id="ARBA00023052"/>
    </source>
</evidence>
<comment type="cofactor">
    <cofactor evidence="1 6">
        <name>thiamine diphosphate</name>
        <dbReference type="ChEBI" id="CHEBI:58937"/>
    </cofactor>
</comment>
<accession>A0A396S8Z8</accession>
<name>A0A396S8Z8_9BACL</name>
<evidence type="ECO:0000256" key="1">
    <source>
        <dbReference type="ARBA" id="ARBA00001964"/>
    </source>
</evidence>
<dbReference type="GO" id="GO:0006099">
    <property type="term" value="P:tricarboxylic acid cycle"/>
    <property type="evidence" value="ECO:0007669"/>
    <property type="project" value="TreeGrafter"/>
</dbReference>
<dbReference type="GO" id="GO:0030976">
    <property type="term" value="F:thiamine pyrophosphate binding"/>
    <property type="evidence" value="ECO:0007669"/>
    <property type="project" value="UniProtKB-UniRule"/>
</dbReference>
<dbReference type="AlphaFoldDB" id="A0A396S8Z8"/>
<dbReference type="EMBL" id="QWEI01000003">
    <property type="protein sequence ID" value="RHW37565.1"/>
    <property type="molecule type" value="Genomic_DNA"/>
</dbReference>
<organism evidence="8 9">
    <name type="scientific">Ureibacillus yapensis</name>
    <dbReference type="NCBI Taxonomy" id="2304605"/>
    <lineage>
        <taxon>Bacteria</taxon>
        <taxon>Bacillati</taxon>
        <taxon>Bacillota</taxon>
        <taxon>Bacilli</taxon>
        <taxon>Bacillales</taxon>
        <taxon>Caryophanaceae</taxon>
        <taxon>Ureibacillus</taxon>
    </lineage>
</organism>
<dbReference type="InterPro" id="IPR031717">
    <property type="entry name" value="ODO-1/KGD_C"/>
</dbReference>
<dbReference type="FunFam" id="3.40.50.970:FF:000036">
    <property type="entry name" value="2-oxoglutarate dehydrogenase E1 component"/>
    <property type="match status" value="1"/>
</dbReference>
<dbReference type="PANTHER" id="PTHR23152:SF4">
    <property type="entry name" value="2-OXOADIPATE DEHYDROGENASE COMPLEX COMPONENT E1"/>
    <property type="match status" value="1"/>
</dbReference>
<dbReference type="EC" id="1.2.4.2" evidence="6"/>
<evidence type="ECO:0000256" key="4">
    <source>
        <dbReference type="ARBA" id="ARBA00023152"/>
    </source>
</evidence>
<dbReference type="HAMAP" id="MF_01169">
    <property type="entry name" value="SucA_OdhA"/>
    <property type="match status" value="1"/>
</dbReference>
<dbReference type="NCBIfam" id="TIGR00239">
    <property type="entry name" value="2oxo_dh_E1"/>
    <property type="match status" value="1"/>
</dbReference>
<dbReference type="Gene3D" id="3.40.50.970">
    <property type="match status" value="1"/>
</dbReference>
<evidence type="ECO:0000256" key="6">
    <source>
        <dbReference type="HAMAP-Rule" id="MF_01169"/>
    </source>
</evidence>
<dbReference type="Pfam" id="PF02779">
    <property type="entry name" value="Transket_pyr"/>
    <property type="match status" value="1"/>
</dbReference>
<dbReference type="CDD" id="cd02016">
    <property type="entry name" value="TPP_E1_OGDC_like"/>
    <property type="match status" value="1"/>
</dbReference>
<feature type="domain" description="Transketolase-like pyrimidine-binding" evidence="7">
    <location>
        <begin position="589"/>
        <end position="785"/>
    </location>
</feature>
<dbReference type="InterPro" id="IPR005475">
    <property type="entry name" value="Transketolase-like_Pyr-bd"/>
</dbReference>
<dbReference type="Gene3D" id="3.40.50.12470">
    <property type="match status" value="1"/>
</dbReference>
<dbReference type="InterPro" id="IPR011603">
    <property type="entry name" value="2oxoglutarate_DH_E1"/>
</dbReference>
<dbReference type="Gene3D" id="3.40.50.11610">
    <property type="entry name" value="Multifunctional 2-oxoglutarate metabolism enzyme, C-terminal domain"/>
    <property type="match status" value="1"/>
</dbReference>
<dbReference type="PIRSF" id="PIRSF000157">
    <property type="entry name" value="Oxoglu_dh_E1"/>
    <property type="match status" value="1"/>
</dbReference>
<keyword evidence="3 6" id="KW-0786">Thiamine pyrophosphate</keyword>
<proteinExistence type="inferred from homology"/>
<evidence type="ECO:0000256" key="2">
    <source>
        <dbReference type="ARBA" id="ARBA00023002"/>
    </source>
</evidence>
<keyword evidence="4 6" id="KW-0324">Glycolysis</keyword>
<keyword evidence="9" id="KW-1185">Reference proteome</keyword>
<dbReference type="InterPro" id="IPR001017">
    <property type="entry name" value="DH_E1"/>
</dbReference>
<comment type="function">
    <text evidence="6">E1 component of the 2-oxoglutarate dehydrogenase (OGDH) complex which catalyzes the decarboxylation of 2-oxoglutarate, the first step in the conversion of 2-oxoglutarate to succinyl-CoA and CO(2).</text>
</comment>
<dbReference type="InterPro" id="IPR023784">
    <property type="entry name" value="2oxoglutarate_DH_E1_bac"/>
</dbReference>
<keyword evidence="2 6" id="KW-0560">Oxidoreductase</keyword>
<comment type="caution">
    <text evidence="8">The sequence shown here is derived from an EMBL/GenBank/DDBJ whole genome shotgun (WGS) entry which is preliminary data.</text>
</comment>
<dbReference type="Proteomes" id="UP000265692">
    <property type="component" value="Unassembled WGS sequence"/>
</dbReference>
<dbReference type="Pfam" id="PF16870">
    <property type="entry name" value="OxoGdeHyase_C"/>
    <property type="match status" value="1"/>
</dbReference>
<sequence>MSNNVVFAGSPWSVFSGPNLGYVMEQYDLFLQSPELVEPELVALFQQFGSPATENEQVAATGSATSQPGNIQKVFSAVQLADAIRSHGHLAADIYPLKDRKLDSSRLELSTYSLTEADLMEMPASLFFNNVPGSVTNGKQAIDFLRSQYTGKIAYEYAHVEDAERQWIQDKIESAQSALNLTAEDKKALLERLTRVEDFEKFIHKTFVGQKRFSIEGLDTLVVMLDEIVRKADETKMNYLQIGMAHRGRLNVLTHVVNKPYDMMFADFAHVPNDYFFPEDGSLEISKGWTGDVKYHMGATHTKPSGLKVKLAYNPSHLEVVSPVITGSTRAAQEDTTNTGSPKHDPSKALAVLVHGDAAFAGEGIVQETFNYANTAGFSTGGSIHIISNNMIGFTTEHYDSRSTRYSSDVAKGYGIPVIHVNADDPEAVLQVANLAFEYRQLFGKDILIDLIGYRRFGHNETDDPTVTNPLTYQIVTKHPTVRALYGEKLSNEGILSQEQVNQLDEKIYAEMQASYDHVKEVGAKEDHFEIKMPEEVKNDYPEVDTSVSAEDLRQINADLLTWPEGFEPQNKLAKILNKRVEALESEKIDWGHAETLAFAAILQDGNPIRISGQDAQRGTFSQRHLVLHDKNNGAEHVPLHNISGSKASFTVYNSPLTEAAIVGFEYGYNLENQNALTIWEAQFGDFANMAQIMFDNFISSARSKWGQKSGLVLLLPNAIEGQGPEHSSARIERYLQLSAENNWIVANCSNAGNYFHLLRRQAKMLGTEAVRPLVITSPKSLLRHPLAAASLEQLSEGGFQEIIEQPGLGGNAKKVERILLASGKVTIDLADRVQDGKEFENIHIIRVEQLYPFPQQKIADIIAKYPNAKEIVWVQEEPKNQGPWKYVLEYLLELSEGKKVKYVGRPEMSSTSEGDMDSHKIAQAKVIDEALAK</sequence>
<dbReference type="NCBIfam" id="NF008907">
    <property type="entry name" value="PRK12270.1"/>
    <property type="match status" value="1"/>
</dbReference>
<dbReference type="GO" id="GO:0004591">
    <property type="term" value="F:oxoglutarate dehydrogenase (succinyl-transferring) activity"/>
    <property type="evidence" value="ECO:0007669"/>
    <property type="project" value="UniProtKB-UniRule"/>
</dbReference>